<evidence type="ECO:0000256" key="1">
    <source>
        <dbReference type="ARBA" id="ARBA00004245"/>
    </source>
</evidence>
<dbReference type="InterPro" id="IPR036872">
    <property type="entry name" value="CH_dom_sf"/>
</dbReference>
<keyword evidence="3" id="KW-0206">Cytoskeleton</keyword>
<evidence type="ECO:0000313" key="9">
    <source>
        <dbReference type="Proteomes" id="UP000230750"/>
    </source>
</evidence>
<dbReference type="STRING" id="307972.A0A2G8L979"/>
<dbReference type="GO" id="GO:0005884">
    <property type="term" value="C:actin filament"/>
    <property type="evidence" value="ECO:0007669"/>
    <property type="project" value="TreeGrafter"/>
</dbReference>
<evidence type="ECO:0000313" key="8">
    <source>
        <dbReference type="EMBL" id="PIK56809.1"/>
    </source>
</evidence>
<dbReference type="GO" id="GO:0035371">
    <property type="term" value="C:microtubule plus-end"/>
    <property type="evidence" value="ECO:0007669"/>
    <property type="project" value="TreeGrafter"/>
</dbReference>
<dbReference type="SUPFAM" id="SSF143575">
    <property type="entry name" value="GAS2 domain-like"/>
    <property type="match status" value="1"/>
</dbReference>
<dbReference type="Gene3D" id="3.30.920.20">
    <property type="entry name" value="Gas2-like domain"/>
    <property type="match status" value="1"/>
</dbReference>
<dbReference type="GO" id="GO:0031110">
    <property type="term" value="P:regulation of microtubule polymerization or depolymerization"/>
    <property type="evidence" value="ECO:0007669"/>
    <property type="project" value="TreeGrafter"/>
</dbReference>
<feature type="domain" description="GAR" evidence="7">
    <location>
        <begin position="288"/>
        <end position="351"/>
    </location>
</feature>
<comment type="subcellular location">
    <subcellularLocation>
        <location evidence="1">Cytoplasm</location>
        <location evidence="1">Cytoskeleton</location>
    </subcellularLocation>
</comment>
<evidence type="ECO:0000256" key="5">
    <source>
        <dbReference type="SAM" id="MobiDB-lite"/>
    </source>
</evidence>
<keyword evidence="2" id="KW-0963">Cytoplasm</keyword>
<sequence>MATTDDCNNVNANGKYSDPYDERYNIHWEAKPMRPYRTKDEYLYAMREDLTEWLNDLYSLKISPEDFFESLDNGVLLCKHGNRLQTLALEFRQLNNVINNTEMDFHSGDIKFRDSAKSGTFQARDNISNFIHWCRNCLKINSVLMFETDDLVLRKNDRSFILCLLEVARRGGLVGMPVPLLVQFEREIDRELNGETPSEPDSLASTDGSAPSSATATDIEPESPSEADSEGRSMDTSPEPPIPKSSRSRTSIPKRLPFTPKRRQPKNKNEVQEEEDPEEYVQIRLSEAVLKTLDERVRDLVNLCTCPNQFPMIREGEGKYRIGDAQTLIFVRGFLEKPFRFVYFEDALSQL</sequence>
<dbReference type="OrthoDB" id="206130at2759"/>
<feature type="domain" description="Calponin-homology (CH)" evidence="6">
    <location>
        <begin position="44"/>
        <end position="172"/>
    </location>
</feature>
<dbReference type="PROSITE" id="PS51460">
    <property type="entry name" value="GAR"/>
    <property type="match status" value="1"/>
</dbReference>
<dbReference type="AlphaFoldDB" id="A0A2G8L979"/>
<dbReference type="GO" id="GO:1904825">
    <property type="term" value="P:protein localization to microtubule plus-end"/>
    <property type="evidence" value="ECO:0007669"/>
    <property type="project" value="TreeGrafter"/>
</dbReference>
<dbReference type="GO" id="GO:0051764">
    <property type="term" value="P:actin crosslink formation"/>
    <property type="evidence" value="ECO:0007669"/>
    <property type="project" value="TreeGrafter"/>
</dbReference>
<dbReference type="PANTHER" id="PTHR46756">
    <property type="entry name" value="TRANSGELIN"/>
    <property type="match status" value="1"/>
</dbReference>
<dbReference type="SUPFAM" id="SSF47576">
    <property type="entry name" value="Calponin-homology domain, CH-domain"/>
    <property type="match status" value="1"/>
</dbReference>
<keyword evidence="9" id="KW-1185">Reference proteome</keyword>
<feature type="compositionally biased region" description="Polar residues" evidence="5">
    <location>
        <begin position="203"/>
        <end position="216"/>
    </location>
</feature>
<dbReference type="InterPro" id="IPR003108">
    <property type="entry name" value="GAR_dom"/>
</dbReference>
<proteinExistence type="inferred from homology"/>
<dbReference type="InterPro" id="IPR001715">
    <property type="entry name" value="CH_dom"/>
</dbReference>
<comment type="similarity">
    <text evidence="4">Belongs to the GAS2 family.</text>
</comment>
<dbReference type="EMBL" id="MRZV01000163">
    <property type="protein sequence ID" value="PIK56809.1"/>
    <property type="molecule type" value="Genomic_DNA"/>
</dbReference>
<dbReference type="Proteomes" id="UP000230750">
    <property type="component" value="Unassembled WGS sequence"/>
</dbReference>
<accession>A0A2G8L979</accession>
<evidence type="ECO:0000259" key="6">
    <source>
        <dbReference type="PROSITE" id="PS50021"/>
    </source>
</evidence>
<dbReference type="GO" id="GO:0001725">
    <property type="term" value="C:stress fiber"/>
    <property type="evidence" value="ECO:0007669"/>
    <property type="project" value="TreeGrafter"/>
</dbReference>
<dbReference type="PANTHER" id="PTHR46756:SF18">
    <property type="entry name" value="GAS2-LIKE PROTEIN PICKLED EGGS"/>
    <property type="match status" value="1"/>
</dbReference>
<dbReference type="Pfam" id="PF02187">
    <property type="entry name" value="GAS2"/>
    <property type="match status" value="1"/>
</dbReference>
<gene>
    <name evidence="8" type="ORF">BSL78_06278</name>
</gene>
<feature type="compositionally biased region" description="Acidic residues" evidence="5">
    <location>
        <begin position="219"/>
        <end position="228"/>
    </location>
</feature>
<dbReference type="Pfam" id="PF00307">
    <property type="entry name" value="CH"/>
    <property type="match status" value="1"/>
</dbReference>
<reference evidence="8 9" key="1">
    <citation type="journal article" date="2017" name="PLoS Biol.">
        <title>The sea cucumber genome provides insights into morphological evolution and visceral regeneration.</title>
        <authorList>
            <person name="Zhang X."/>
            <person name="Sun L."/>
            <person name="Yuan J."/>
            <person name="Sun Y."/>
            <person name="Gao Y."/>
            <person name="Zhang L."/>
            <person name="Li S."/>
            <person name="Dai H."/>
            <person name="Hamel J.F."/>
            <person name="Liu C."/>
            <person name="Yu Y."/>
            <person name="Liu S."/>
            <person name="Lin W."/>
            <person name="Guo K."/>
            <person name="Jin S."/>
            <person name="Xu P."/>
            <person name="Storey K.B."/>
            <person name="Huan P."/>
            <person name="Zhang T."/>
            <person name="Zhou Y."/>
            <person name="Zhang J."/>
            <person name="Lin C."/>
            <person name="Li X."/>
            <person name="Xing L."/>
            <person name="Huo D."/>
            <person name="Sun M."/>
            <person name="Wang L."/>
            <person name="Mercier A."/>
            <person name="Li F."/>
            <person name="Yang H."/>
            <person name="Xiang J."/>
        </authorList>
    </citation>
    <scope>NUCLEOTIDE SEQUENCE [LARGE SCALE GENOMIC DNA]</scope>
    <source>
        <strain evidence="8">Shaxun</strain>
        <tissue evidence="8">Muscle</tissue>
    </source>
</reference>
<evidence type="ECO:0000259" key="7">
    <source>
        <dbReference type="PROSITE" id="PS51460"/>
    </source>
</evidence>
<dbReference type="PROSITE" id="PS50021">
    <property type="entry name" value="CH"/>
    <property type="match status" value="1"/>
</dbReference>
<evidence type="ECO:0000256" key="2">
    <source>
        <dbReference type="ARBA" id="ARBA00022490"/>
    </source>
</evidence>
<dbReference type="CDD" id="cd21268">
    <property type="entry name" value="CH_GAS2L1_2"/>
    <property type="match status" value="1"/>
</dbReference>
<name>A0A2G8L979_STIJA</name>
<protein>
    <submittedName>
        <fullName evidence="8">Putative GAS2-like protein 2</fullName>
    </submittedName>
</protein>
<dbReference type="Gene3D" id="1.10.418.10">
    <property type="entry name" value="Calponin-like domain"/>
    <property type="match status" value="1"/>
</dbReference>
<dbReference type="GO" id="GO:0005737">
    <property type="term" value="C:cytoplasm"/>
    <property type="evidence" value="ECO:0007669"/>
    <property type="project" value="TreeGrafter"/>
</dbReference>
<evidence type="ECO:0000256" key="3">
    <source>
        <dbReference type="ARBA" id="ARBA00023212"/>
    </source>
</evidence>
<dbReference type="SMART" id="SM00033">
    <property type="entry name" value="CH"/>
    <property type="match status" value="1"/>
</dbReference>
<dbReference type="GO" id="GO:0008093">
    <property type="term" value="F:cytoskeletal anchor activity"/>
    <property type="evidence" value="ECO:0007669"/>
    <property type="project" value="TreeGrafter"/>
</dbReference>
<dbReference type="GO" id="GO:0008017">
    <property type="term" value="F:microtubule binding"/>
    <property type="evidence" value="ECO:0007669"/>
    <property type="project" value="InterPro"/>
</dbReference>
<dbReference type="InterPro" id="IPR036534">
    <property type="entry name" value="GAR_dom_sf"/>
</dbReference>
<dbReference type="GO" id="GO:0001578">
    <property type="term" value="P:microtubule bundle formation"/>
    <property type="evidence" value="ECO:0007669"/>
    <property type="project" value="TreeGrafter"/>
</dbReference>
<organism evidence="8 9">
    <name type="scientific">Stichopus japonicus</name>
    <name type="common">Sea cucumber</name>
    <dbReference type="NCBI Taxonomy" id="307972"/>
    <lineage>
        <taxon>Eukaryota</taxon>
        <taxon>Metazoa</taxon>
        <taxon>Echinodermata</taxon>
        <taxon>Eleutherozoa</taxon>
        <taxon>Echinozoa</taxon>
        <taxon>Holothuroidea</taxon>
        <taxon>Aspidochirotacea</taxon>
        <taxon>Aspidochirotida</taxon>
        <taxon>Stichopodidae</taxon>
        <taxon>Apostichopus</taxon>
    </lineage>
</organism>
<feature type="region of interest" description="Disordered" evidence="5">
    <location>
        <begin position="193"/>
        <end position="279"/>
    </location>
</feature>
<dbReference type="GO" id="GO:0051015">
    <property type="term" value="F:actin filament binding"/>
    <property type="evidence" value="ECO:0007669"/>
    <property type="project" value="TreeGrafter"/>
</dbReference>
<evidence type="ECO:0000256" key="4">
    <source>
        <dbReference type="ARBA" id="ARBA00038441"/>
    </source>
</evidence>
<dbReference type="SMART" id="SM00243">
    <property type="entry name" value="GAS2"/>
    <property type="match status" value="1"/>
</dbReference>
<comment type="caution">
    <text evidence="8">The sequence shown here is derived from an EMBL/GenBank/DDBJ whole genome shotgun (WGS) entry which is preliminary data.</text>
</comment>